<evidence type="ECO:0000259" key="10">
    <source>
        <dbReference type="Pfam" id="PF08016"/>
    </source>
</evidence>
<dbReference type="eggNOG" id="KOG3599">
    <property type="taxonomic scope" value="Eukaryota"/>
</dbReference>
<dbReference type="InterPro" id="IPR027359">
    <property type="entry name" value="Volt_channel_dom_sf"/>
</dbReference>
<dbReference type="InParanoid" id="A7RIZ7"/>
<evidence type="ECO:0000256" key="5">
    <source>
        <dbReference type="ARBA" id="ARBA00023136"/>
    </source>
</evidence>
<dbReference type="AlphaFoldDB" id="A7RIZ7"/>
<feature type="transmembrane region" description="Helical" evidence="9">
    <location>
        <begin position="259"/>
        <end position="281"/>
    </location>
</feature>
<evidence type="ECO:0000256" key="8">
    <source>
        <dbReference type="PIRSR" id="PIRSR603915-2"/>
    </source>
</evidence>
<dbReference type="GO" id="GO:0060170">
    <property type="term" value="C:ciliary membrane"/>
    <property type="evidence" value="ECO:0007669"/>
    <property type="project" value="UniProtKB-SubCell"/>
</dbReference>
<keyword evidence="6" id="KW-0325">Glycoprotein</keyword>
<evidence type="ECO:0000256" key="9">
    <source>
        <dbReference type="SAM" id="Phobius"/>
    </source>
</evidence>
<keyword evidence="4 9" id="KW-1133">Transmembrane helix</keyword>
<reference evidence="12 13" key="1">
    <citation type="journal article" date="2007" name="Science">
        <title>Sea anemone genome reveals ancestral eumetazoan gene repertoire and genomic organization.</title>
        <authorList>
            <person name="Putnam N.H."/>
            <person name="Srivastava M."/>
            <person name="Hellsten U."/>
            <person name="Dirks B."/>
            <person name="Chapman J."/>
            <person name="Salamov A."/>
            <person name="Terry A."/>
            <person name="Shapiro H."/>
            <person name="Lindquist E."/>
            <person name="Kapitonov V.V."/>
            <person name="Jurka J."/>
            <person name="Genikhovich G."/>
            <person name="Grigoriev I.V."/>
            <person name="Lucas S.M."/>
            <person name="Steele R.E."/>
            <person name="Finnerty J.R."/>
            <person name="Technau U."/>
            <person name="Martindale M.Q."/>
            <person name="Rokhsar D.S."/>
        </authorList>
    </citation>
    <scope>NUCLEOTIDE SEQUENCE [LARGE SCALE GENOMIC DNA]</scope>
    <source>
        <strain evidence="13">CH2 X CH6</strain>
    </source>
</reference>
<name>A7RIZ7_NEMVE</name>
<evidence type="ECO:0000313" key="13">
    <source>
        <dbReference type="Proteomes" id="UP000001593"/>
    </source>
</evidence>
<dbReference type="FunFam" id="1.20.120.350:FF:000163">
    <property type="match status" value="1"/>
</dbReference>
<feature type="non-terminal residue" evidence="12">
    <location>
        <position position="445"/>
    </location>
</feature>
<comment type="subcellular location">
    <subcellularLocation>
        <location evidence="1">Cell projection</location>
        <location evidence="1">Cilium membrane</location>
        <topology evidence="1">Multi-pass membrane protein</topology>
    </subcellularLocation>
</comment>
<dbReference type="STRING" id="45351.A7RIZ7"/>
<comment type="similarity">
    <text evidence="2">Belongs to the polycystin family.</text>
</comment>
<dbReference type="InterPro" id="IPR003915">
    <property type="entry name" value="PKD_2"/>
</dbReference>
<feature type="transmembrane region" description="Helical" evidence="9">
    <location>
        <begin position="352"/>
        <end position="374"/>
    </location>
</feature>
<evidence type="ECO:0000256" key="1">
    <source>
        <dbReference type="ARBA" id="ARBA00004272"/>
    </source>
</evidence>
<accession>A7RIZ7</accession>
<organism evidence="12 13">
    <name type="scientific">Nematostella vectensis</name>
    <name type="common">Starlet sea anemone</name>
    <dbReference type="NCBI Taxonomy" id="45351"/>
    <lineage>
        <taxon>Eukaryota</taxon>
        <taxon>Metazoa</taxon>
        <taxon>Cnidaria</taxon>
        <taxon>Anthozoa</taxon>
        <taxon>Hexacorallia</taxon>
        <taxon>Actiniaria</taxon>
        <taxon>Edwardsiidae</taxon>
        <taxon>Nematostella</taxon>
    </lineage>
</organism>
<dbReference type="PhylomeDB" id="A7RIZ7"/>
<keyword evidence="7" id="KW-0966">Cell projection</keyword>
<dbReference type="HOGENOM" id="CLU_012097_2_0_1"/>
<dbReference type="PANTHER" id="PTHR10877:SF150">
    <property type="entry name" value="REJ DOMAIN-CONTAINING PROTEIN"/>
    <property type="match status" value="1"/>
</dbReference>
<feature type="disulfide bond" evidence="8">
    <location>
        <begin position="60"/>
        <end position="76"/>
    </location>
</feature>
<feature type="non-terminal residue" evidence="12">
    <location>
        <position position="1"/>
    </location>
</feature>
<feature type="transmembrane region" description="Helical" evidence="9">
    <location>
        <begin position="315"/>
        <end position="332"/>
    </location>
</feature>
<evidence type="ECO:0000256" key="7">
    <source>
        <dbReference type="ARBA" id="ARBA00023273"/>
    </source>
</evidence>
<dbReference type="PANTHER" id="PTHR10877">
    <property type="entry name" value="POLYCYSTIN FAMILY MEMBER"/>
    <property type="match status" value="1"/>
</dbReference>
<evidence type="ECO:0000256" key="2">
    <source>
        <dbReference type="ARBA" id="ARBA00007200"/>
    </source>
</evidence>
<dbReference type="Proteomes" id="UP000001593">
    <property type="component" value="Unassembled WGS sequence"/>
</dbReference>
<keyword evidence="5 9" id="KW-0472">Membrane</keyword>
<dbReference type="PRINTS" id="PR01433">
    <property type="entry name" value="POLYCYSTIN2"/>
</dbReference>
<dbReference type="Pfam" id="PF20519">
    <property type="entry name" value="Polycystin_dom"/>
    <property type="match status" value="1"/>
</dbReference>
<gene>
    <name evidence="12" type="ORF">NEMVEDRAFT_v1g83192</name>
</gene>
<evidence type="ECO:0000256" key="6">
    <source>
        <dbReference type="ARBA" id="ARBA00023180"/>
    </source>
</evidence>
<evidence type="ECO:0000256" key="3">
    <source>
        <dbReference type="ARBA" id="ARBA00022692"/>
    </source>
</evidence>
<feature type="transmembrane region" description="Helical" evidence="9">
    <location>
        <begin position="415"/>
        <end position="436"/>
    </location>
</feature>
<dbReference type="EMBL" id="DS469513">
    <property type="protein sequence ID" value="EDO48595.1"/>
    <property type="molecule type" value="Genomic_DNA"/>
</dbReference>
<sequence>IGSEENFWKWAETYMVPGMYDPTWYNNQPFEYKEGFLSNRIGYLVGMPRLRQLRVENDECPIGDRYDSFATRLRPCYPHYSFKAEYKTLYNRPGWDALTQNETFFHSEFELYQMCPRPWRYKTASSLHTLPFQGDKDLYGGGGYVADLGYTASSALRVMHNLKKNNWIDERTRAVFMEVLVFEPSNSYFSAVTYLYERLATGGGTTYRSIKTMSLYGSRSHGLQSLYAVCELVLILIVIYFIIAELIKLYRQRCAYFKSAWNWIEIIQVLAAIATIVLSIFRRYHASQLVNRVHENPFKTSSFHYVVMWSEIENALMAVLIFVITVKLLRILKFNKHISLLAGSMKKSAKRLVSYSVVFLVAFIAFAQVAFLAFGPTTTAYSTVVRVFRTQFSMFVGGDPDWEALKSSSGFIGPIYFFGYMTAMATILINMFIAILNEAYKEVHA</sequence>
<evidence type="ECO:0000313" key="12">
    <source>
        <dbReference type="EMBL" id="EDO48595.1"/>
    </source>
</evidence>
<dbReference type="Gene3D" id="1.20.120.350">
    <property type="entry name" value="Voltage-gated potassium channels. Chain C"/>
    <property type="match status" value="1"/>
</dbReference>
<dbReference type="InterPro" id="IPR046791">
    <property type="entry name" value="Polycystin_dom"/>
</dbReference>
<dbReference type="OMA" id="HQDIYTW"/>
<dbReference type="InterPro" id="IPR013122">
    <property type="entry name" value="PKD1_2_channel"/>
</dbReference>
<evidence type="ECO:0000259" key="11">
    <source>
        <dbReference type="Pfam" id="PF20519"/>
    </source>
</evidence>
<dbReference type="SUPFAM" id="SSF81324">
    <property type="entry name" value="Voltage-gated potassium channels"/>
    <property type="match status" value="1"/>
</dbReference>
<dbReference type="Gene3D" id="1.10.287.70">
    <property type="match status" value="1"/>
</dbReference>
<feature type="transmembrane region" description="Helical" evidence="9">
    <location>
        <begin position="226"/>
        <end position="247"/>
    </location>
</feature>
<protein>
    <submittedName>
        <fullName evidence="12">Uncharacterized protein</fullName>
    </submittedName>
</protein>
<dbReference type="GO" id="GO:0005509">
    <property type="term" value="F:calcium ion binding"/>
    <property type="evidence" value="ECO:0007669"/>
    <property type="project" value="InterPro"/>
</dbReference>
<dbReference type="InterPro" id="IPR051223">
    <property type="entry name" value="Polycystin"/>
</dbReference>
<evidence type="ECO:0000256" key="4">
    <source>
        <dbReference type="ARBA" id="ARBA00022989"/>
    </source>
</evidence>
<feature type="domain" description="Polycystin" evidence="11">
    <location>
        <begin position="4"/>
        <end position="216"/>
    </location>
</feature>
<proteinExistence type="inferred from homology"/>
<keyword evidence="13" id="KW-1185">Reference proteome</keyword>
<feature type="domain" description="Polycystin cation channel PKD1/PKD2" evidence="10">
    <location>
        <begin position="224"/>
        <end position="443"/>
    </location>
</feature>
<dbReference type="Pfam" id="PF08016">
    <property type="entry name" value="PKD_channel"/>
    <property type="match status" value="1"/>
</dbReference>
<keyword evidence="3 9" id="KW-0812">Transmembrane</keyword>